<gene>
    <name evidence="2" type="ORF">A3770_19p83360</name>
</gene>
<dbReference type="EMBL" id="CP031052">
    <property type="protein sequence ID" value="QDZ25818.1"/>
    <property type="molecule type" value="Genomic_DNA"/>
</dbReference>
<dbReference type="OrthoDB" id="550558at2759"/>
<dbReference type="Proteomes" id="UP000316726">
    <property type="component" value="Chromosome 19"/>
</dbReference>
<reference evidence="2 3" key="1">
    <citation type="submission" date="2018-07" db="EMBL/GenBank/DDBJ databases">
        <title>The complete nuclear genome of the prasinophyte Chloropicon primus (CCMP1205).</title>
        <authorList>
            <person name="Pombert J.-F."/>
            <person name="Otis C."/>
            <person name="Turmel M."/>
            <person name="Lemieux C."/>
        </authorList>
    </citation>
    <scope>NUCLEOTIDE SEQUENCE [LARGE SCALE GENOMIC DNA]</scope>
    <source>
        <strain evidence="2 3">CCMP1205</strain>
    </source>
</reference>
<dbReference type="InterPro" id="IPR029052">
    <property type="entry name" value="Metallo-depent_PP-like"/>
</dbReference>
<dbReference type="AlphaFoldDB" id="A0A5B8MYF0"/>
<dbReference type="SUPFAM" id="SSF56300">
    <property type="entry name" value="Metallo-dependent phosphatases"/>
    <property type="match status" value="1"/>
</dbReference>
<dbReference type="Gene3D" id="1.25.40.10">
    <property type="entry name" value="Tetratricopeptide repeat domain"/>
    <property type="match status" value="3"/>
</dbReference>
<dbReference type="PANTHER" id="PTHR36492:SF2">
    <property type="entry name" value="[ACYL-CARRIER-PROTEIN] PHOSPHODIESTERASE PPTH"/>
    <property type="match status" value="1"/>
</dbReference>
<organism evidence="2 3">
    <name type="scientific">Chloropicon primus</name>
    <dbReference type="NCBI Taxonomy" id="1764295"/>
    <lineage>
        <taxon>Eukaryota</taxon>
        <taxon>Viridiplantae</taxon>
        <taxon>Chlorophyta</taxon>
        <taxon>Chloropicophyceae</taxon>
        <taxon>Chloropicales</taxon>
        <taxon>Chloropicaceae</taxon>
        <taxon>Chloropicon</taxon>
    </lineage>
</organism>
<dbReference type="STRING" id="1764295.A0A5B8MYF0"/>
<dbReference type="Pfam" id="PF00149">
    <property type="entry name" value="Metallophos"/>
    <property type="match status" value="1"/>
</dbReference>
<evidence type="ECO:0000313" key="2">
    <source>
        <dbReference type="EMBL" id="QDZ25818.1"/>
    </source>
</evidence>
<dbReference type="GO" id="GO:0016787">
    <property type="term" value="F:hydrolase activity"/>
    <property type="evidence" value="ECO:0007669"/>
    <property type="project" value="InterPro"/>
</dbReference>
<dbReference type="InterPro" id="IPR052963">
    <property type="entry name" value="Pantetheine_PDE"/>
</dbReference>
<accession>A0A5B8MYF0</accession>
<protein>
    <submittedName>
        <fullName evidence="2">Putative metallophosphatase</fullName>
    </submittedName>
</protein>
<dbReference type="Gene3D" id="3.60.21.10">
    <property type="match status" value="1"/>
</dbReference>
<feature type="domain" description="Calcineurin-like phosphoesterase" evidence="1">
    <location>
        <begin position="411"/>
        <end position="638"/>
    </location>
</feature>
<dbReference type="SMART" id="SM00028">
    <property type="entry name" value="TPR"/>
    <property type="match status" value="4"/>
</dbReference>
<dbReference type="PANTHER" id="PTHR36492">
    <property type="match status" value="1"/>
</dbReference>
<dbReference type="InterPro" id="IPR019734">
    <property type="entry name" value="TPR_rpt"/>
</dbReference>
<evidence type="ECO:0000259" key="1">
    <source>
        <dbReference type="Pfam" id="PF00149"/>
    </source>
</evidence>
<dbReference type="InterPro" id="IPR011990">
    <property type="entry name" value="TPR-like_helical_dom_sf"/>
</dbReference>
<dbReference type="CDD" id="cd00838">
    <property type="entry name" value="MPP_superfamily"/>
    <property type="match status" value="2"/>
</dbReference>
<dbReference type="SUPFAM" id="SSF48452">
    <property type="entry name" value="TPR-like"/>
    <property type="match status" value="3"/>
</dbReference>
<proteinExistence type="predicted"/>
<dbReference type="InterPro" id="IPR004843">
    <property type="entry name" value="Calcineurin-like_PHP"/>
</dbReference>
<evidence type="ECO:0000313" key="3">
    <source>
        <dbReference type="Proteomes" id="UP000316726"/>
    </source>
</evidence>
<name>A0A5B8MYF0_9CHLO</name>
<sequence length="683" mass="76571">MSFGSSSGGGLDPDALIFAGKYDEALQALNRSSGSDDLRLAGKRCYCLTQIGRHDEAIGMLQKHLSSRRGWSAGWIAKAKVHFDLGQYAQALDCLTDDGTKNLKKGSSRAIMEEARDLRACIGQVRDSGATEHIRGNVQYKAEEFERATKHYLRAVEELPSMEDRSLGEQERERLGALHSNLSACYFKLGHAEVSKSKEMWFLALKHALKCVKLRPGWSKGYTRRDDAIRVLDVSKVDVSAIEESLHKTLRVSETKAGVEEDNKVSGDNAFKRGDFSSAVNFYTKALQSNQVHHPKAKLHSNRSACYAKLGKWVPALEDGQKALQESPRWHKAWMRVACAMEGLGNVLDAYCVYSKALGSCAEGKAELQRSMAALLPLIPVRDTHVSLDCRGSRCLERFQMDANFPRDRTRVFCISDVHIDQHGNIAWFKKLSDENFTNDVVIIAGDVGDTMNALRICLKEFKKRFRRVFFTPGNHDLWIRRDTSDGKMYPDSIAKMGAMHNVCQELGVDMGPAEVAQGIFVVPLFSWYNHTFDERDPTPGGLRYDSFCQWPPSLGGHLEVWKYFLLMNRERVGRDYKGGYKGPGTPYVFSMSHFLPRAELPYPMGVQEMAKAVGCKELDVQIQRIKSDVHVFGHTHMDMDTTMPGTDTRYVQSALDGGGGLYKLYEGHHLTGTRVDTNGFPI</sequence>
<keyword evidence="3" id="KW-1185">Reference proteome</keyword>